<feature type="region of interest" description="Disordered" evidence="1">
    <location>
        <begin position="66"/>
        <end position="94"/>
    </location>
</feature>
<proteinExistence type="predicted"/>
<dbReference type="Proteomes" id="UP000827092">
    <property type="component" value="Unassembled WGS sequence"/>
</dbReference>
<evidence type="ECO:0000313" key="3">
    <source>
        <dbReference type="Proteomes" id="UP000827092"/>
    </source>
</evidence>
<evidence type="ECO:0000256" key="1">
    <source>
        <dbReference type="SAM" id="MobiDB-lite"/>
    </source>
</evidence>
<dbReference type="AlphaFoldDB" id="A0AAV6TFZ7"/>
<protein>
    <submittedName>
        <fullName evidence="2">Uncharacterized protein</fullName>
    </submittedName>
</protein>
<name>A0AAV6TFZ7_9ARAC</name>
<gene>
    <name evidence="2" type="ORF">JTE90_010177</name>
</gene>
<keyword evidence="3" id="KW-1185">Reference proteome</keyword>
<reference evidence="2 3" key="1">
    <citation type="journal article" date="2022" name="Nat. Ecol. Evol.">
        <title>A masculinizing supergene underlies an exaggerated male reproductive morph in a spider.</title>
        <authorList>
            <person name="Hendrickx F."/>
            <person name="De Corte Z."/>
            <person name="Sonet G."/>
            <person name="Van Belleghem S.M."/>
            <person name="Kostlbacher S."/>
            <person name="Vangestel C."/>
        </authorList>
    </citation>
    <scope>NUCLEOTIDE SEQUENCE [LARGE SCALE GENOMIC DNA]</scope>
    <source>
        <strain evidence="2">W744_W776</strain>
    </source>
</reference>
<organism evidence="2 3">
    <name type="scientific">Oedothorax gibbosus</name>
    <dbReference type="NCBI Taxonomy" id="931172"/>
    <lineage>
        <taxon>Eukaryota</taxon>
        <taxon>Metazoa</taxon>
        <taxon>Ecdysozoa</taxon>
        <taxon>Arthropoda</taxon>
        <taxon>Chelicerata</taxon>
        <taxon>Arachnida</taxon>
        <taxon>Araneae</taxon>
        <taxon>Araneomorphae</taxon>
        <taxon>Entelegynae</taxon>
        <taxon>Araneoidea</taxon>
        <taxon>Linyphiidae</taxon>
        <taxon>Erigoninae</taxon>
        <taxon>Oedothorax</taxon>
    </lineage>
</organism>
<sequence length="147" mass="17225">MYEHLLQKFDSYQFIETRGSCSYSVSRVFDVFVSTHKTHPNVLSTADCKKQKNFRAHQKKSRALLAKTEKLSSAPEQVSSAFGKNRKTFERPRTSVERIWQKQKNFRAHQNKSRALLQKPEKNWSTQTVPLVDDSVQFWPQKIQPKP</sequence>
<accession>A0AAV6TFZ7</accession>
<dbReference type="EMBL" id="JAFNEN010005173">
    <property type="protein sequence ID" value="KAG8170587.1"/>
    <property type="molecule type" value="Genomic_DNA"/>
</dbReference>
<comment type="caution">
    <text evidence="2">The sequence shown here is derived from an EMBL/GenBank/DDBJ whole genome shotgun (WGS) entry which is preliminary data.</text>
</comment>
<evidence type="ECO:0000313" key="2">
    <source>
        <dbReference type="EMBL" id="KAG8170587.1"/>
    </source>
</evidence>